<evidence type="ECO:0000256" key="3">
    <source>
        <dbReference type="ARBA" id="ARBA00023242"/>
    </source>
</evidence>
<dbReference type="InterPro" id="IPR008591">
    <property type="entry name" value="GINS_Sld5"/>
</dbReference>
<accession>A0A0F7SSQ6</accession>
<dbReference type="CDD" id="cd11711">
    <property type="entry name" value="GINS_A_Sld5"/>
    <property type="match status" value="1"/>
</dbReference>
<evidence type="ECO:0000259" key="5">
    <source>
        <dbReference type="Pfam" id="PF05916"/>
    </source>
</evidence>
<dbReference type="InterPro" id="IPR036224">
    <property type="entry name" value="GINS_bundle-like_dom_sf"/>
</dbReference>
<evidence type="ECO:0000256" key="4">
    <source>
        <dbReference type="SAM" id="MobiDB-lite"/>
    </source>
</evidence>
<keyword evidence="2" id="KW-0235">DNA replication</keyword>
<protein>
    <submittedName>
        <fullName evidence="6">Predicted alpha-helical protein, potentially involved in replication/repair</fullName>
    </submittedName>
</protein>
<proteinExistence type="predicted"/>
<keyword evidence="3" id="KW-0539">Nucleus</keyword>
<dbReference type="InterPro" id="IPR021151">
    <property type="entry name" value="GINS_A"/>
</dbReference>
<feature type="compositionally biased region" description="Polar residues" evidence="4">
    <location>
        <begin position="1"/>
        <end position="16"/>
    </location>
</feature>
<evidence type="ECO:0000313" key="6">
    <source>
        <dbReference type="EMBL" id="CED83575.1"/>
    </source>
</evidence>
<reference evidence="6" key="1">
    <citation type="submission" date="2014-08" db="EMBL/GenBank/DDBJ databases">
        <authorList>
            <person name="Sharma Rahul"/>
            <person name="Thines Marco"/>
        </authorList>
    </citation>
    <scope>NUCLEOTIDE SEQUENCE</scope>
</reference>
<dbReference type="SUPFAM" id="SSF158573">
    <property type="entry name" value="GINS helical bundle-like"/>
    <property type="match status" value="1"/>
</dbReference>
<dbReference type="GO" id="GO:0000727">
    <property type="term" value="P:double-strand break repair via break-induced replication"/>
    <property type="evidence" value="ECO:0007669"/>
    <property type="project" value="TreeGrafter"/>
</dbReference>
<dbReference type="InterPro" id="IPR038749">
    <property type="entry name" value="Sld5_GINS_A"/>
</dbReference>
<comment type="subcellular location">
    <subcellularLocation>
        <location evidence="1">Nucleus</location>
    </subcellularLocation>
</comment>
<feature type="domain" description="GINS subunit" evidence="5">
    <location>
        <begin position="127"/>
        <end position="200"/>
    </location>
</feature>
<sequence>MSFNYSFSDQSNTATRASAPWSAVQSRYDLSPSPPPLPTSGIDLDDYMDYDDKKQDIPINMNNGFNDEEDDNDEREMGEGSDMKRLMKAWVAERCAPGILKWEDDLVDGLMWRVEQQKEMVSTLLSEDSTSEEEHFKLMLVQTEMERAKFLLRSYLRTRLSKIEKYAQMITITPTVQPLLSPLELKHARKFYALVASHFKLSVLDSLPDRMGDLEEVQSDGLSMVAKPNPTTAVFIYCRRDIGPQRLPSFGSDKPVSL</sequence>
<dbReference type="AlphaFoldDB" id="A0A0F7SSQ6"/>
<dbReference type="GO" id="GO:0006261">
    <property type="term" value="P:DNA-templated DNA replication"/>
    <property type="evidence" value="ECO:0007669"/>
    <property type="project" value="InterPro"/>
</dbReference>
<evidence type="ECO:0000256" key="1">
    <source>
        <dbReference type="ARBA" id="ARBA00004123"/>
    </source>
</evidence>
<organism evidence="6">
    <name type="scientific">Phaffia rhodozyma</name>
    <name type="common">Yeast</name>
    <name type="synonym">Xanthophyllomyces dendrorhous</name>
    <dbReference type="NCBI Taxonomy" id="264483"/>
    <lineage>
        <taxon>Eukaryota</taxon>
        <taxon>Fungi</taxon>
        <taxon>Dikarya</taxon>
        <taxon>Basidiomycota</taxon>
        <taxon>Agaricomycotina</taxon>
        <taxon>Tremellomycetes</taxon>
        <taxon>Cystofilobasidiales</taxon>
        <taxon>Mrakiaceae</taxon>
        <taxon>Phaffia</taxon>
    </lineage>
</organism>
<dbReference type="PANTHER" id="PTHR21206:SF0">
    <property type="entry name" value="DNA REPLICATION COMPLEX GINS PROTEIN SLD5"/>
    <property type="match status" value="1"/>
</dbReference>
<dbReference type="PANTHER" id="PTHR21206">
    <property type="entry name" value="SLD5 PROTEIN"/>
    <property type="match status" value="1"/>
</dbReference>
<feature type="region of interest" description="Disordered" evidence="4">
    <location>
        <begin position="1"/>
        <end position="42"/>
    </location>
</feature>
<evidence type="ECO:0000256" key="2">
    <source>
        <dbReference type="ARBA" id="ARBA00022705"/>
    </source>
</evidence>
<feature type="region of interest" description="Disordered" evidence="4">
    <location>
        <begin position="58"/>
        <end position="79"/>
    </location>
</feature>
<dbReference type="GO" id="GO:0000811">
    <property type="term" value="C:GINS complex"/>
    <property type="evidence" value="ECO:0007669"/>
    <property type="project" value="TreeGrafter"/>
</dbReference>
<name>A0A0F7SSQ6_PHARH</name>
<dbReference type="EMBL" id="LN483157">
    <property type="protein sequence ID" value="CED83575.1"/>
    <property type="molecule type" value="Genomic_DNA"/>
</dbReference>
<dbReference type="Pfam" id="PF05916">
    <property type="entry name" value="Sld5"/>
    <property type="match status" value="1"/>
</dbReference>
<dbReference type="Gene3D" id="1.20.58.1030">
    <property type="match status" value="1"/>
</dbReference>